<reference evidence="1 2" key="1">
    <citation type="submission" date="2006-10" db="EMBL/GenBank/DDBJ databases">
        <title>Complete sequence of chromosome of Pelobacter propionicus DSM 2379.</title>
        <authorList>
            <consortium name="US DOE Joint Genome Institute"/>
            <person name="Copeland A."/>
            <person name="Lucas S."/>
            <person name="Lapidus A."/>
            <person name="Barry K."/>
            <person name="Detter J.C."/>
            <person name="Glavina del Rio T."/>
            <person name="Hammon N."/>
            <person name="Israni S."/>
            <person name="Dalin E."/>
            <person name="Tice H."/>
            <person name="Pitluck S."/>
            <person name="Saunders E."/>
            <person name="Brettin T."/>
            <person name="Bruce D."/>
            <person name="Han C."/>
            <person name="Tapia R."/>
            <person name="Schmutz J."/>
            <person name="Larimer F."/>
            <person name="Land M."/>
            <person name="Hauser L."/>
            <person name="Kyrpides N."/>
            <person name="Kim E."/>
            <person name="Lovley D."/>
            <person name="Richardson P."/>
        </authorList>
    </citation>
    <scope>NUCLEOTIDE SEQUENCE [LARGE SCALE GENOMIC DNA]</scope>
    <source>
        <strain evidence="2">DSM 2379 / NBRC 103807 / OttBd1</strain>
    </source>
</reference>
<dbReference type="Proteomes" id="UP000006732">
    <property type="component" value="Chromosome"/>
</dbReference>
<dbReference type="EMBL" id="CP000482">
    <property type="protein sequence ID" value="ABL00416.1"/>
    <property type="molecule type" value="Genomic_DNA"/>
</dbReference>
<dbReference type="eggNOG" id="ENOG5034BUY">
    <property type="taxonomic scope" value="Bacteria"/>
</dbReference>
<organism evidence="1 2">
    <name type="scientific">Pelobacter propionicus (strain DSM 2379 / NBRC 103807 / OttBd1)</name>
    <dbReference type="NCBI Taxonomy" id="338966"/>
    <lineage>
        <taxon>Bacteria</taxon>
        <taxon>Pseudomonadati</taxon>
        <taxon>Thermodesulfobacteriota</taxon>
        <taxon>Desulfuromonadia</taxon>
        <taxon>Desulfuromonadales</taxon>
        <taxon>Desulfuromonadaceae</taxon>
        <taxon>Pelobacter</taxon>
    </lineage>
</organism>
<dbReference type="RefSeq" id="WP_011736657.1">
    <property type="nucleotide sequence ID" value="NC_008609.1"/>
</dbReference>
<name>A1ASU5_PELPD</name>
<keyword evidence="2" id="KW-1185">Reference proteome</keyword>
<evidence type="ECO:0000313" key="2">
    <source>
        <dbReference type="Proteomes" id="UP000006732"/>
    </source>
</evidence>
<dbReference type="HOGENOM" id="CLU_1336466_0_0_7"/>
<protein>
    <submittedName>
        <fullName evidence="1">Uncharacterized protein</fullName>
    </submittedName>
</protein>
<dbReference type="STRING" id="338966.Ppro_2817"/>
<dbReference type="OrthoDB" id="5398597at2"/>
<proteinExistence type="predicted"/>
<gene>
    <name evidence="1" type="ordered locus">Ppro_2817</name>
</gene>
<dbReference type="AlphaFoldDB" id="A1ASU5"/>
<dbReference type="KEGG" id="ppd:Ppro_2817"/>
<sequence length="205" mass="22681">MADHDLMILPLTCPGCSAPLQATPREVVYYCRLCRCAAELCGRETKPRSMLHAAGNGDLFLPFWVAPFSFQSAGVTVGTRGEFARFSGNILREGAGADSPSLLFLPAFSLQAPQVIRIGRQMTLRMPLLRGASQAPERIGEIEMAECDVEPMAEAVVVSALPEERRKSFSFMKEFRVTIGTPRLCTIPFLSRNRKCYSSELNLEF</sequence>
<evidence type="ECO:0000313" key="1">
    <source>
        <dbReference type="EMBL" id="ABL00416.1"/>
    </source>
</evidence>
<accession>A1ASU5</accession>